<dbReference type="InterPro" id="IPR038454">
    <property type="entry name" value="DnaA_N_sf"/>
</dbReference>
<comment type="function">
    <text evidence="8 10">Plays an essential role in the initiation and regulation of chromosomal replication. ATP-DnaA binds to the origin of replication (oriC) to initiate formation of the DNA replication initiation complex once per cell cycle. Binds the DnaA box (a 9 base pair repeat at the origin) and separates the double-stranded (ds)DNA. Forms a right-handed helical filament on oriC DNA; dsDNA binds to the exterior of the filament while single-stranded (ss)DNA is stabiized in the filament's interior. The ATP-DnaA-oriC complex binds and stabilizes one strand of the AT-rich DNA unwinding element (DUE), permitting loading of DNA polymerase. After initiation quickly degrades to an ADP-DnaA complex that is not apt for DNA replication. Binds acidic phospholipids.</text>
</comment>
<dbReference type="CDD" id="cd00009">
    <property type="entry name" value="AAA"/>
    <property type="match status" value="1"/>
</dbReference>
<dbReference type="InterPro" id="IPR001957">
    <property type="entry name" value="Chromosome_initiator_DnaA"/>
</dbReference>
<evidence type="ECO:0000256" key="6">
    <source>
        <dbReference type="ARBA" id="ARBA00023121"/>
    </source>
</evidence>
<dbReference type="InterPro" id="IPR013317">
    <property type="entry name" value="DnaA_dom"/>
</dbReference>
<evidence type="ECO:0000256" key="7">
    <source>
        <dbReference type="ARBA" id="ARBA00023125"/>
    </source>
</evidence>
<keyword evidence="7 8" id="KW-0238">DNA-binding</keyword>
<dbReference type="SMART" id="SM00760">
    <property type="entry name" value="Bac_DnaA_C"/>
    <property type="match status" value="1"/>
</dbReference>
<comment type="caution">
    <text evidence="8">Lacks conserved residue(s) required for the propagation of feature annotation.</text>
</comment>
<comment type="domain">
    <text evidence="8">Domain I is involved in oligomerization and binding regulators, domain II is flexibile and of varying length in different bacteria, domain III forms the AAA+ region, while domain IV binds dsDNA.</text>
</comment>
<gene>
    <name evidence="8" type="primary">dnaA</name>
    <name evidence="14" type="ORF">NC99_18310</name>
</gene>
<dbReference type="Gene3D" id="1.10.8.60">
    <property type="match status" value="1"/>
</dbReference>
<dbReference type="Pfam" id="PF00308">
    <property type="entry name" value="Bac_DnaA"/>
    <property type="match status" value="1"/>
</dbReference>
<sequence>MLSGIQIGKIFVEYILILLFKMSNNHLAVWNRCLTVIKDNVPTISFKTWFEPIVPVKINDQVLTIQVPSPFFYEYLEEQYIDLLRKTLRKEVGNDAKLEYVVVMGNNQSNSQPYTVKYPTTNNSKIQNKPLNIPLKTEGKASIRNPFIIPGIQKLQVDPQLKADNTFENFVEGECNRLARSAGYAVAQNPGGTAFNPLMIYGNSGLGKTHLAHAIGIEVKERFADKIVLYVNANKFQTQYTEAIRNNNRNDFLHFYQMIDVLILDDVHEFAGKEKTQETFFHIFNHLHQSGKQLILTSDKPPIELKGMEQRLLSRFKWGLTADLQMPDFETRMEILKRKTYKDGIEINDEVLEYIASHIGNNVRELEGALVSLLAQSTLNRKEVTIELASDMVNKLVKSSKRELSIDYISKVVCDYFNMPVDSLQARTRKREIVQARQLAMYFSKSLTKTSLASIGAQIGNKDHATVLHACKTVNNLKDTDKNFKFFVEEIEKKLKM</sequence>
<comment type="subcellular location">
    <subcellularLocation>
        <location evidence="8">Cytoplasm</location>
    </subcellularLocation>
</comment>
<feature type="binding site" evidence="8">
    <location>
        <position position="205"/>
    </location>
    <ligand>
        <name>ATP</name>
        <dbReference type="ChEBI" id="CHEBI:30616"/>
    </ligand>
</feature>
<feature type="binding site" evidence="8">
    <location>
        <position position="209"/>
    </location>
    <ligand>
        <name>ATP</name>
        <dbReference type="ChEBI" id="CHEBI:30616"/>
    </ligand>
</feature>
<protein>
    <recommendedName>
        <fullName evidence="8 9">Chromosomal replication initiator protein DnaA</fullName>
    </recommendedName>
</protein>
<dbReference type="AlphaFoldDB" id="A0A0L8VAD3"/>
<dbReference type="EMBL" id="LGIA01000145">
    <property type="protein sequence ID" value="KOH45313.1"/>
    <property type="molecule type" value="Genomic_DNA"/>
</dbReference>
<dbReference type="GO" id="GO:0008289">
    <property type="term" value="F:lipid binding"/>
    <property type="evidence" value="ECO:0007669"/>
    <property type="project" value="UniProtKB-KW"/>
</dbReference>
<evidence type="ECO:0000256" key="11">
    <source>
        <dbReference type="RuleBase" id="RU004227"/>
    </source>
</evidence>
<dbReference type="Gene3D" id="3.30.300.180">
    <property type="match status" value="1"/>
</dbReference>
<evidence type="ECO:0000313" key="14">
    <source>
        <dbReference type="EMBL" id="KOH45313.1"/>
    </source>
</evidence>
<dbReference type="GO" id="GO:0005886">
    <property type="term" value="C:plasma membrane"/>
    <property type="evidence" value="ECO:0007669"/>
    <property type="project" value="TreeGrafter"/>
</dbReference>
<keyword evidence="4 8" id="KW-0547">Nucleotide-binding</keyword>
<evidence type="ECO:0000313" key="15">
    <source>
        <dbReference type="Proteomes" id="UP000036958"/>
    </source>
</evidence>
<reference evidence="15" key="1">
    <citation type="submission" date="2015-07" db="EMBL/GenBank/DDBJ databases">
        <title>Genome sequencing of Sunxiuqinia dokdonensis strain SK.</title>
        <authorList>
            <person name="Ahn S."/>
            <person name="Kim B.-C."/>
        </authorList>
    </citation>
    <scope>NUCLEOTIDE SEQUENCE [LARGE SCALE GENOMIC DNA]</scope>
    <source>
        <strain evidence="15">SK</strain>
    </source>
</reference>
<feature type="binding site" evidence="8">
    <location>
        <position position="208"/>
    </location>
    <ligand>
        <name>ATP</name>
        <dbReference type="ChEBI" id="CHEBI:30616"/>
    </ligand>
</feature>
<feature type="domain" description="Chromosomal replication initiator DnaA C-terminal" evidence="13">
    <location>
        <begin position="405"/>
        <end position="474"/>
    </location>
</feature>
<feature type="domain" description="AAA+ ATPase" evidence="12">
    <location>
        <begin position="194"/>
        <end position="324"/>
    </location>
</feature>
<evidence type="ECO:0000256" key="4">
    <source>
        <dbReference type="ARBA" id="ARBA00022741"/>
    </source>
</evidence>
<evidence type="ECO:0000256" key="5">
    <source>
        <dbReference type="ARBA" id="ARBA00022840"/>
    </source>
</evidence>
<comment type="subunit">
    <text evidence="8">Oligomerizes as a right-handed, spiral filament on DNA at oriC.</text>
</comment>
<dbReference type="InterPro" id="IPR024633">
    <property type="entry name" value="DnaA_N_dom"/>
</dbReference>
<dbReference type="PRINTS" id="PR00051">
    <property type="entry name" value="DNAA"/>
</dbReference>
<proteinExistence type="inferred from homology"/>
<dbReference type="CDD" id="cd06571">
    <property type="entry name" value="Bac_DnaA_C"/>
    <property type="match status" value="1"/>
</dbReference>
<dbReference type="SUPFAM" id="SSF52540">
    <property type="entry name" value="P-loop containing nucleoside triphosphate hydrolases"/>
    <property type="match status" value="1"/>
</dbReference>
<keyword evidence="6 8" id="KW-0446">Lipid-binding</keyword>
<dbReference type="GO" id="GO:0005737">
    <property type="term" value="C:cytoplasm"/>
    <property type="evidence" value="ECO:0007669"/>
    <property type="project" value="UniProtKB-SubCell"/>
</dbReference>
<keyword evidence="5 8" id="KW-0067">ATP-binding</keyword>
<dbReference type="NCBIfam" id="TIGR00362">
    <property type="entry name" value="DnaA"/>
    <property type="match status" value="1"/>
</dbReference>
<accession>A0A0L8VAD3</accession>
<dbReference type="PATRIC" id="fig|1409788.3.peg.1897"/>
<feature type="binding site" evidence="8">
    <location>
        <position position="207"/>
    </location>
    <ligand>
        <name>ATP</name>
        <dbReference type="ChEBI" id="CHEBI:30616"/>
    </ligand>
</feature>
<evidence type="ECO:0000256" key="3">
    <source>
        <dbReference type="ARBA" id="ARBA00022705"/>
    </source>
</evidence>
<comment type="caution">
    <text evidence="14">The sequence shown here is derived from an EMBL/GenBank/DDBJ whole genome shotgun (WGS) entry which is preliminary data.</text>
</comment>
<dbReference type="Pfam" id="PF11638">
    <property type="entry name" value="DnaA_N"/>
    <property type="match status" value="1"/>
</dbReference>
<keyword evidence="2 8" id="KW-0963">Cytoplasm</keyword>
<dbReference type="Gene3D" id="1.10.1750.10">
    <property type="match status" value="1"/>
</dbReference>
<evidence type="ECO:0000256" key="1">
    <source>
        <dbReference type="ARBA" id="ARBA00006583"/>
    </source>
</evidence>
<dbReference type="STRING" id="1409788.NC99_18310"/>
<organism evidence="14 15">
    <name type="scientific">Sunxiuqinia dokdonensis</name>
    <dbReference type="NCBI Taxonomy" id="1409788"/>
    <lineage>
        <taxon>Bacteria</taxon>
        <taxon>Pseudomonadati</taxon>
        <taxon>Bacteroidota</taxon>
        <taxon>Bacteroidia</taxon>
        <taxon>Marinilabiliales</taxon>
        <taxon>Prolixibacteraceae</taxon>
        <taxon>Sunxiuqinia</taxon>
    </lineage>
</organism>
<dbReference type="InterPro" id="IPR020591">
    <property type="entry name" value="Chromosome_initiator_DnaA-like"/>
</dbReference>
<dbReference type="InterPro" id="IPR018312">
    <property type="entry name" value="Chromosome_initiator_DnaA_CS"/>
</dbReference>
<dbReference type="GO" id="GO:0006275">
    <property type="term" value="P:regulation of DNA replication"/>
    <property type="evidence" value="ECO:0007669"/>
    <property type="project" value="UniProtKB-UniRule"/>
</dbReference>
<evidence type="ECO:0000259" key="12">
    <source>
        <dbReference type="SMART" id="SM00382"/>
    </source>
</evidence>
<dbReference type="SMART" id="SM00382">
    <property type="entry name" value="AAA"/>
    <property type="match status" value="1"/>
</dbReference>
<dbReference type="InterPro" id="IPR013159">
    <property type="entry name" value="DnaA_C"/>
</dbReference>
<evidence type="ECO:0000259" key="13">
    <source>
        <dbReference type="SMART" id="SM00760"/>
    </source>
</evidence>
<keyword evidence="3 8" id="KW-0235">DNA replication</keyword>
<dbReference type="SUPFAM" id="SSF48295">
    <property type="entry name" value="TrpR-like"/>
    <property type="match status" value="1"/>
</dbReference>
<name>A0A0L8VAD3_9BACT</name>
<evidence type="ECO:0000256" key="10">
    <source>
        <dbReference type="RuleBase" id="RU000577"/>
    </source>
</evidence>
<dbReference type="GO" id="GO:0005524">
    <property type="term" value="F:ATP binding"/>
    <property type="evidence" value="ECO:0007669"/>
    <property type="project" value="UniProtKB-UniRule"/>
</dbReference>
<dbReference type="PROSITE" id="PS01008">
    <property type="entry name" value="DNAA"/>
    <property type="match status" value="1"/>
</dbReference>
<dbReference type="PANTHER" id="PTHR30050:SF2">
    <property type="entry name" value="CHROMOSOMAL REPLICATION INITIATOR PROTEIN DNAA"/>
    <property type="match status" value="1"/>
</dbReference>
<dbReference type="Gene3D" id="3.40.50.300">
    <property type="entry name" value="P-loop containing nucleotide triphosphate hydrolases"/>
    <property type="match status" value="1"/>
</dbReference>
<feature type="region of interest" description="Domain I, interacts with DnaA modulators" evidence="8">
    <location>
        <begin position="1"/>
        <end position="110"/>
    </location>
</feature>
<evidence type="ECO:0000256" key="8">
    <source>
        <dbReference type="HAMAP-Rule" id="MF_00377"/>
    </source>
</evidence>
<evidence type="ECO:0000256" key="9">
    <source>
        <dbReference type="NCBIfam" id="TIGR00362"/>
    </source>
</evidence>
<dbReference type="GO" id="GO:0006270">
    <property type="term" value="P:DNA replication initiation"/>
    <property type="evidence" value="ECO:0007669"/>
    <property type="project" value="UniProtKB-UniRule"/>
</dbReference>
<comment type="similarity">
    <text evidence="1 8 11">Belongs to the DnaA family.</text>
</comment>
<dbReference type="PANTHER" id="PTHR30050">
    <property type="entry name" value="CHROMOSOMAL REPLICATION INITIATOR PROTEIN DNAA"/>
    <property type="match status" value="1"/>
</dbReference>
<dbReference type="InterPro" id="IPR010921">
    <property type="entry name" value="Trp_repressor/repl_initiator"/>
</dbReference>
<keyword evidence="15" id="KW-1185">Reference proteome</keyword>
<dbReference type="InterPro" id="IPR027417">
    <property type="entry name" value="P-loop_NTPase"/>
</dbReference>
<feature type="region of interest" description="Domain IV, binds dsDNA" evidence="8">
    <location>
        <begin position="378"/>
        <end position="497"/>
    </location>
</feature>
<dbReference type="Pfam" id="PF08299">
    <property type="entry name" value="Bac_DnaA_C"/>
    <property type="match status" value="1"/>
</dbReference>
<dbReference type="InterPro" id="IPR003593">
    <property type="entry name" value="AAA+_ATPase"/>
</dbReference>
<dbReference type="HAMAP" id="MF_00377">
    <property type="entry name" value="DnaA_bact"/>
    <property type="match status" value="1"/>
</dbReference>
<dbReference type="FunFam" id="3.40.50.300:FF:000668">
    <property type="entry name" value="Chromosomal replication initiator protein DnaA"/>
    <property type="match status" value="1"/>
</dbReference>
<dbReference type="Proteomes" id="UP000036958">
    <property type="component" value="Unassembled WGS sequence"/>
</dbReference>
<dbReference type="GO" id="GO:0003688">
    <property type="term" value="F:DNA replication origin binding"/>
    <property type="evidence" value="ECO:0007669"/>
    <property type="project" value="UniProtKB-UniRule"/>
</dbReference>
<evidence type="ECO:0000256" key="2">
    <source>
        <dbReference type="ARBA" id="ARBA00022490"/>
    </source>
</evidence>